<name>A0A3E2WZN7_9FIRM</name>
<evidence type="ECO:0000259" key="1">
    <source>
        <dbReference type="Pfam" id="PF00144"/>
    </source>
</evidence>
<proteinExistence type="predicted"/>
<organism evidence="2 3">
    <name type="scientific">Hungatella hathewayi</name>
    <dbReference type="NCBI Taxonomy" id="154046"/>
    <lineage>
        <taxon>Bacteria</taxon>
        <taxon>Bacillati</taxon>
        <taxon>Bacillota</taxon>
        <taxon>Clostridia</taxon>
        <taxon>Lachnospirales</taxon>
        <taxon>Lachnospiraceae</taxon>
        <taxon>Hungatella</taxon>
    </lineage>
</organism>
<dbReference type="EMBL" id="QVIA01000004">
    <property type="protein sequence ID" value="RGC34018.1"/>
    <property type="molecule type" value="Genomic_DNA"/>
</dbReference>
<dbReference type="PANTHER" id="PTHR43283">
    <property type="entry name" value="BETA-LACTAMASE-RELATED"/>
    <property type="match status" value="1"/>
</dbReference>
<protein>
    <submittedName>
        <fullName evidence="2">Class A beta-lactamase-related serine hydrolase</fullName>
    </submittedName>
</protein>
<dbReference type="Gene3D" id="3.40.710.10">
    <property type="entry name" value="DD-peptidase/beta-lactamase superfamily"/>
    <property type="match status" value="1"/>
</dbReference>
<accession>A0A3E2WZN7</accession>
<reference evidence="2 3" key="1">
    <citation type="submission" date="2018-08" db="EMBL/GenBank/DDBJ databases">
        <title>A genome reference for cultivated species of the human gut microbiota.</title>
        <authorList>
            <person name="Zou Y."/>
            <person name="Xue W."/>
            <person name="Luo G."/>
        </authorList>
    </citation>
    <scope>NUCLEOTIDE SEQUENCE [LARGE SCALE GENOMIC DNA]</scope>
    <source>
        <strain evidence="2 3">AF19-21</strain>
    </source>
</reference>
<dbReference type="Pfam" id="PF00144">
    <property type="entry name" value="Beta-lactamase"/>
    <property type="match status" value="1"/>
</dbReference>
<dbReference type="AlphaFoldDB" id="A0A3E2WZN7"/>
<dbReference type="PANTHER" id="PTHR43283:SF3">
    <property type="entry name" value="BETA-LACTAMASE FAMILY PROTEIN (AFU_ORTHOLOGUE AFUA_5G07500)"/>
    <property type="match status" value="1"/>
</dbReference>
<dbReference type="GO" id="GO:0016787">
    <property type="term" value="F:hydrolase activity"/>
    <property type="evidence" value="ECO:0007669"/>
    <property type="project" value="UniProtKB-KW"/>
</dbReference>
<evidence type="ECO:0000313" key="2">
    <source>
        <dbReference type="EMBL" id="RGC34018.1"/>
    </source>
</evidence>
<dbReference type="InterPro" id="IPR001466">
    <property type="entry name" value="Beta-lactam-related"/>
</dbReference>
<dbReference type="SUPFAM" id="SSF56601">
    <property type="entry name" value="beta-lactamase/transpeptidase-like"/>
    <property type="match status" value="1"/>
</dbReference>
<keyword evidence="2" id="KW-0378">Hydrolase</keyword>
<feature type="domain" description="Beta-lactamase-related" evidence="1">
    <location>
        <begin position="80"/>
        <end position="438"/>
    </location>
</feature>
<comment type="caution">
    <text evidence="2">The sequence shown here is derived from an EMBL/GenBank/DDBJ whole genome shotgun (WGS) entry which is preliminary data.</text>
</comment>
<dbReference type="InterPro" id="IPR050789">
    <property type="entry name" value="Diverse_Enzym_Activities"/>
</dbReference>
<evidence type="ECO:0000313" key="3">
    <source>
        <dbReference type="Proteomes" id="UP000261111"/>
    </source>
</evidence>
<gene>
    <name evidence="2" type="ORF">DWX41_04395</name>
</gene>
<sequence length="456" mass="51591">MPPSPELPRLTFYFAPPSIHSQSPFTISVFCTLCADFLLYGKAVRRYAKACLKIHCRNRFRGKGGVFMDWKEEKEIRRRLRRLMEEEIEKEHFAGALIGYYEKGKEVFFDTYGMADRDTARLIKRDTIFRLYSMSKPVAAVAAMILAERGLLDLDAPVCRYLPEYERMYVLGDETPYTITVRQLLNMTAGIVYPDEDAAGQEMAGLFEDIHAHIRDGVGYSTREVVQKIAEKPLANVPGSVWRYGLCADVLGAVMEVVSGMTLGEFYKKELFEPLGMVDTGFYVPREKWGRLAQLYRQEETENGVKLAVEEDRTLGLTKCLEPPAFESAGAGLLSTVDDSARFCMMLANQGILDGVRILKAETVEQFMQNQLGETQTESIYFEHMKGYGYGNLMRVLMDENASPIGGKQGEFGWDGWAGAYMAVDAKKQTVFLFMVQVSAYSNWPLNRAIREILCS</sequence>
<dbReference type="Proteomes" id="UP000261111">
    <property type="component" value="Unassembled WGS sequence"/>
</dbReference>
<dbReference type="InterPro" id="IPR012338">
    <property type="entry name" value="Beta-lactam/transpept-like"/>
</dbReference>